<protein>
    <recommendedName>
        <fullName evidence="5">Serine/threonine-protein phosphatase 4 regulatory subunit 3-like central domain-containing protein</fullName>
    </recommendedName>
</protein>
<dbReference type="Proteomes" id="UP000030671">
    <property type="component" value="Unassembled WGS sequence"/>
</dbReference>
<dbReference type="RefSeq" id="XP_009549611.1">
    <property type="nucleotide sequence ID" value="XM_009551316.1"/>
</dbReference>
<dbReference type="Pfam" id="PF04802">
    <property type="entry name" value="PP4R3"/>
    <property type="match status" value="1"/>
</dbReference>
<organism evidence="6 7">
    <name type="scientific">Heterobasidion irregulare (strain TC 32-1)</name>
    <dbReference type="NCBI Taxonomy" id="747525"/>
    <lineage>
        <taxon>Eukaryota</taxon>
        <taxon>Fungi</taxon>
        <taxon>Dikarya</taxon>
        <taxon>Basidiomycota</taxon>
        <taxon>Agaricomycotina</taxon>
        <taxon>Agaricomycetes</taxon>
        <taxon>Russulales</taxon>
        <taxon>Bondarzewiaceae</taxon>
        <taxon>Heterobasidion</taxon>
        <taxon>Heterobasidion annosum species complex</taxon>
    </lineage>
</organism>
<feature type="domain" description="Serine/threonine-protein phosphatase 4 regulatory subunit 3-like central" evidence="5">
    <location>
        <begin position="296"/>
        <end position="361"/>
    </location>
</feature>
<evidence type="ECO:0000313" key="6">
    <source>
        <dbReference type="EMBL" id="ETW79378.1"/>
    </source>
</evidence>
<dbReference type="GO" id="GO:0051156">
    <property type="term" value="P:glucose 6-phosphate metabolic process"/>
    <property type="evidence" value="ECO:0007669"/>
    <property type="project" value="TreeGrafter"/>
</dbReference>
<dbReference type="GO" id="GO:0005829">
    <property type="term" value="C:cytosol"/>
    <property type="evidence" value="ECO:0007669"/>
    <property type="project" value="TreeGrafter"/>
</dbReference>
<dbReference type="GO" id="GO:0006096">
    <property type="term" value="P:glycolytic process"/>
    <property type="evidence" value="ECO:0007669"/>
    <property type="project" value="UniProtKB-KW"/>
</dbReference>
<dbReference type="InParanoid" id="W4K0M7"/>
<dbReference type="OrthoDB" id="27483at2759"/>
<evidence type="ECO:0000256" key="1">
    <source>
        <dbReference type="ARBA" id="ARBA00022432"/>
    </source>
</evidence>
<sequence>MEEEEWQQPQRRDRLGKETSIDDGDVHDKRALDEHAEYPLRLSVPAGAQMHVLISYANALCMPQPIVWGAEGTNGQRSFCPLLYQGTKLNLTDFLILATSHNTLRGSLHYCILFSNYFAPPEALVFGKTEEQACQEVGLGANEALVNSKAFVRNWSSNILFSLLLTPAKLGSSIALHQDQRRVLPRLPLPTASRPLRYTSSSPSTCGATPPSTPSTPACSSPPSSVPAGAPLATRSPVLLPNPLNRLARSPCLPALPAHPLSLLTRSPRSPSHTRQRVLYWCCRHARMYDSEFPTHKKVHHTYRVQFLEESVLARILDNSTSNMLNTCIIFNHIDIINHFQSSVRFLNEIVDLFVNADGSMRAEDHNDRLGTLSGVKEKGSMNVDARTPSLGLHPALPRSAGARCPYSSSS</sequence>
<keyword evidence="2" id="KW-0324">Glycolysis</keyword>
<dbReference type="InterPro" id="IPR001672">
    <property type="entry name" value="G6P_Isomerase"/>
</dbReference>
<dbReference type="GO" id="GO:0006094">
    <property type="term" value="P:gluconeogenesis"/>
    <property type="evidence" value="ECO:0007669"/>
    <property type="project" value="UniProtKB-KW"/>
</dbReference>
<dbReference type="GO" id="GO:0048029">
    <property type="term" value="F:monosaccharide binding"/>
    <property type="evidence" value="ECO:0007669"/>
    <property type="project" value="TreeGrafter"/>
</dbReference>
<dbReference type="AlphaFoldDB" id="W4K0M7"/>
<accession>W4K0M7</accession>
<evidence type="ECO:0000313" key="7">
    <source>
        <dbReference type="Proteomes" id="UP000030671"/>
    </source>
</evidence>
<dbReference type="PANTHER" id="PTHR11469:SF1">
    <property type="entry name" value="GLUCOSE-6-PHOSPHATE ISOMERASE"/>
    <property type="match status" value="1"/>
</dbReference>
<evidence type="ECO:0000259" key="5">
    <source>
        <dbReference type="Pfam" id="PF04802"/>
    </source>
</evidence>
<keyword evidence="7" id="KW-1185">Reference proteome</keyword>
<evidence type="ECO:0000256" key="3">
    <source>
        <dbReference type="ARBA" id="ARBA00023235"/>
    </source>
</evidence>
<feature type="compositionally biased region" description="Basic and acidic residues" evidence="4">
    <location>
        <begin position="10"/>
        <end position="28"/>
    </location>
</feature>
<keyword evidence="1" id="KW-0312">Gluconeogenesis</keyword>
<dbReference type="GO" id="GO:0097367">
    <property type="term" value="F:carbohydrate derivative binding"/>
    <property type="evidence" value="ECO:0007669"/>
    <property type="project" value="InterPro"/>
</dbReference>
<feature type="region of interest" description="Disordered" evidence="4">
    <location>
        <begin position="194"/>
        <end position="230"/>
    </location>
</feature>
<dbReference type="InterPro" id="IPR046348">
    <property type="entry name" value="SIS_dom_sf"/>
</dbReference>
<evidence type="ECO:0000256" key="2">
    <source>
        <dbReference type="ARBA" id="ARBA00023152"/>
    </source>
</evidence>
<dbReference type="KEGG" id="hir:HETIRDRAFT_453804"/>
<dbReference type="Pfam" id="PF00342">
    <property type="entry name" value="PGI"/>
    <property type="match status" value="1"/>
</dbReference>
<dbReference type="STRING" id="747525.W4K0M7"/>
<dbReference type="Gene3D" id="3.40.50.10490">
    <property type="entry name" value="Glucose-6-phosphate isomerase like protein, domain 1"/>
    <property type="match status" value="1"/>
</dbReference>
<name>W4K0M7_HETIT</name>
<reference evidence="6 7" key="1">
    <citation type="journal article" date="2012" name="New Phytol.">
        <title>Insight into trade-off between wood decay and parasitism from the genome of a fungal forest pathogen.</title>
        <authorList>
            <person name="Olson A."/>
            <person name="Aerts A."/>
            <person name="Asiegbu F."/>
            <person name="Belbahri L."/>
            <person name="Bouzid O."/>
            <person name="Broberg A."/>
            <person name="Canback B."/>
            <person name="Coutinho P.M."/>
            <person name="Cullen D."/>
            <person name="Dalman K."/>
            <person name="Deflorio G."/>
            <person name="van Diepen L.T."/>
            <person name="Dunand C."/>
            <person name="Duplessis S."/>
            <person name="Durling M."/>
            <person name="Gonthier P."/>
            <person name="Grimwood J."/>
            <person name="Fossdal C.G."/>
            <person name="Hansson D."/>
            <person name="Henrissat B."/>
            <person name="Hietala A."/>
            <person name="Himmelstrand K."/>
            <person name="Hoffmeister D."/>
            <person name="Hogberg N."/>
            <person name="James T.Y."/>
            <person name="Karlsson M."/>
            <person name="Kohler A."/>
            <person name="Kues U."/>
            <person name="Lee Y.H."/>
            <person name="Lin Y.C."/>
            <person name="Lind M."/>
            <person name="Lindquist E."/>
            <person name="Lombard V."/>
            <person name="Lucas S."/>
            <person name="Lunden K."/>
            <person name="Morin E."/>
            <person name="Murat C."/>
            <person name="Park J."/>
            <person name="Raffaello T."/>
            <person name="Rouze P."/>
            <person name="Salamov A."/>
            <person name="Schmutz J."/>
            <person name="Solheim H."/>
            <person name="Stahlberg J."/>
            <person name="Velez H."/>
            <person name="de Vries R.P."/>
            <person name="Wiebenga A."/>
            <person name="Woodward S."/>
            <person name="Yakovlev I."/>
            <person name="Garbelotto M."/>
            <person name="Martin F."/>
            <person name="Grigoriev I.V."/>
            <person name="Stenlid J."/>
        </authorList>
    </citation>
    <scope>NUCLEOTIDE SEQUENCE [LARGE SCALE GENOMIC DNA]</scope>
    <source>
        <strain evidence="6 7">TC 32-1</strain>
    </source>
</reference>
<evidence type="ECO:0000256" key="4">
    <source>
        <dbReference type="SAM" id="MobiDB-lite"/>
    </source>
</evidence>
<dbReference type="InterPro" id="IPR006887">
    <property type="entry name" value="P4R3-like_central_dom"/>
</dbReference>
<dbReference type="EMBL" id="KI925461">
    <property type="protein sequence ID" value="ETW79378.1"/>
    <property type="molecule type" value="Genomic_DNA"/>
</dbReference>
<keyword evidence="3" id="KW-0413">Isomerase</keyword>
<dbReference type="GO" id="GO:0004347">
    <property type="term" value="F:glucose-6-phosphate isomerase activity"/>
    <property type="evidence" value="ECO:0007669"/>
    <property type="project" value="InterPro"/>
</dbReference>
<dbReference type="eggNOG" id="KOG2446">
    <property type="taxonomic scope" value="Eukaryota"/>
</dbReference>
<dbReference type="GeneID" id="20676429"/>
<feature type="compositionally biased region" description="Low complexity" evidence="4">
    <location>
        <begin position="199"/>
        <end position="230"/>
    </location>
</feature>
<dbReference type="PANTHER" id="PTHR11469">
    <property type="entry name" value="GLUCOSE-6-PHOSPHATE ISOMERASE"/>
    <property type="match status" value="1"/>
</dbReference>
<dbReference type="HOGENOM" id="CLU_669137_0_0_1"/>
<feature type="region of interest" description="Disordered" evidence="4">
    <location>
        <begin position="1"/>
        <end position="28"/>
    </location>
</feature>
<dbReference type="SUPFAM" id="SSF53697">
    <property type="entry name" value="SIS domain"/>
    <property type="match status" value="1"/>
</dbReference>
<proteinExistence type="predicted"/>
<gene>
    <name evidence="6" type="ORF">HETIRDRAFT_453804</name>
</gene>